<evidence type="ECO:0008006" key="3">
    <source>
        <dbReference type="Google" id="ProtNLM"/>
    </source>
</evidence>
<keyword evidence="2" id="KW-1185">Reference proteome</keyword>
<organism evidence="1 2">
    <name type="scientific">Streptomyces phaeochromogenes</name>
    <dbReference type="NCBI Taxonomy" id="1923"/>
    <lineage>
        <taxon>Bacteria</taxon>
        <taxon>Bacillati</taxon>
        <taxon>Actinomycetota</taxon>
        <taxon>Actinomycetes</taxon>
        <taxon>Kitasatosporales</taxon>
        <taxon>Streptomycetaceae</taxon>
        <taxon>Streptomyces</taxon>
        <taxon>Streptomyces phaeochromogenes group</taxon>
    </lineage>
</organism>
<dbReference type="RefSeq" id="WP_326761951.1">
    <property type="nucleotide sequence ID" value="NZ_CP109135.1"/>
</dbReference>
<dbReference type="InterPro" id="IPR036874">
    <property type="entry name" value="Carbonic_anhydrase_sf"/>
</dbReference>
<dbReference type="EMBL" id="CP109135">
    <property type="protein sequence ID" value="WSD20108.1"/>
    <property type="molecule type" value="Genomic_DNA"/>
</dbReference>
<proteinExistence type="predicted"/>
<gene>
    <name evidence="1" type="ORF">OHB35_46560</name>
</gene>
<sequence>MTRVHVTQTVAALRSNRDLAPLVKKGDLAVVGAYYSLDTGRVEVLSGAPSA</sequence>
<dbReference type="SUPFAM" id="SSF53056">
    <property type="entry name" value="beta-carbonic anhydrase, cab"/>
    <property type="match status" value="1"/>
</dbReference>
<reference evidence="1 2" key="1">
    <citation type="submission" date="2022-10" db="EMBL/GenBank/DDBJ databases">
        <title>The complete genomes of actinobacterial strains from the NBC collection.</title>
        <authorList>
            <person name="Joergensen T.S."/>
            <person name="Alvarez Arevalo M."/>
            <person name="Sterndorff E.B."/>
            <person name="Faurdal D."/>
            <person name="Vuksanovic O."/>
            <person name="Mourched A.-S."/>
            <person name="Charusanti P."/>
            <person name="Shaw S."/>
            <person name="Blin K."/>
            <person name="Weber T."/>
        </authorList>
    </citation>
    <scope>NUCLEOTIDE SEQUENCE [LARGE SCALE GENOMIC DNA]</scope>
    <source>
        <strain evidence="1 2">NBC 01752</strain>
    </source>
</reference>
<protein>
    <recommendedName>
        <fullName evidence="3">Carbonic anhydrase</fullName>
    </recommendedName>
</protein>
<dbReference type="Gene3D" id="3.40.1050.10">
    <property type="entry name" value="Carbonic anhydrase"/>
    <property type="match status" value="1"/>
</dbReference>
<evidence type="ECO:0000313" key="1">
    <source>
        <dbReference type="EMBL" id="WSD20108.1"/>
    </source>
</evidence>
<accession>A0ABZ1HSB1</accession>
<dbReference type="Proteomes" id="UP001340816">
    <property type="component" value="Chromosome"/>
</dbReference>
<name>A0ABZ1HSB1_STRPH</name>
<evidence type="ECO:0000313" key="2">
    <source>
        <dbReference type="Proteomes" id="UP001340816"/>
    </source>
</evidence>